<sequence length="217" mass="24826">MSLEGPGPSSRNVLVSLLEVIHDQRRVIGLRKHEEKQFKLLKVLDVLSVWYDFSSVIPELVHLRYVAARIEGGLSLAKLRNLQTIILVGFEETGFNNPLDIWRMTEIRHLDIEWPLYISNPLEAENNSIGEQPLFLNNLHTLTLQFSPFSAEIIRRTPNLKELKMCDISDYPSIPDSLILLEDLETLKIEVNFSIVLGPKYAGVTRKLAKQTSKDHE</sequence>
<dbReference type="Proteomes" id="UP000826656">
    <property type="component" value="Unassembled WGS sequence"/>
</dbReference>
<proteinExistence type="predicted"/>
<dbReference type="EMBL" id="JAIVGD010000003">
    <property type="protein sequence ID" value="KAH0775854.1"/>
    <property type="molecule type" value="Genomic_DNA"/>
</dbReference>
<dbReference type="InterPro" id="IPR032675">
    <property type="entry name" value="LRR_dom_sf"/>
</dbReference>
<comment type="caution">
    <text evidence="1">The sequence shown here is derived from an EMBL/GenBank/DDBJ whole genome shotgun (WGS) entry which is preliminary data.</text>
</comment>
<dbReference type="PANTHER" id="PTHR15140:SF51">
    <property type="entry name" value="LATE BLIGHT RESISTANCE PROTEIN HOMOLOG R1A-3 ISOFORM X1"/>
    <property type="match status" value="1"/>
</dbReference>
<name>A0ABQ7W559_SOLTU</name>
<organism evidence="1 2">
    <name type="scientific">Solanum tuberosum</name>
    <name type="common">Potato</name>
    <dbReference type="NCBI Taxonomy" id="4113"/>
    <lineage>
        <taxon>Eukaryota</taxon>
        <taxon>Viridiplantae</taxon>
        <taxon>Streptophyta</taxon>
        <taxon>Embryophyta</taxon>
        <taxon>Tracheophyta</taxon>
        <taxon>Spermatophyta</taxon>
        <taxon>Magnoliopsida</taxon>
        <taxon>eudicotyledons</taxon>
        <taxon>Gunneridae</taxon>
        <taxon>Pentapetalae</taxon>
        <taxon>asterids</taxon>
        <taxon>lamiids</taxon>
        <taxon>Solanales</taxon>
        <taxon>Solanaceae</taxon>
        <taxon>Solanoideae</taxon>
        <taxon>Solaneae</taxon>
        <taxon>Solanum</taxon>
    </lineage>
</organism>
<keyword evidence="2" id="KW-1185">Reference proteome</keyword>
<dbReference type="PANTHER" id="PTHR15140">
    <property type="entry name" value="TUBULIN-SPECIFIC CHAPERONE E"/>
    <property type="match status" value="1"/>
</dbReference>
<evidence type="ECO:0000313" key="2">
    <source>
        <dbReference type="Proteomes" id="UP000826656"/>
    </source>
</evidence>
<dbReference type="SUPFAM" id="SSF52047">
    <property type="entry name" value="RNI-like"/>
    <property type="match status" value="1"/>
</dbReference>
<dbReference type="Gene3D" id="3.80.10.10">
    <property type="entry name" value="Ribonuclease Inhibitor"/>
    <property type="match status" value="1"/>
</dbReference>
<protein>
    <submittedName>
        <fullName evidence="1">Uncharacterized protein</fullName>
    </submittedName>
</protein>
<reference evidence="1 2" key="1">
    <citation type="journal article" date="2021" name="bioRxiv">
        <title>Chromosome-scale and haplotype-resolved genome assembly of a tetraploid potato cultivar.</title>
        <authorList>
            <person name="Sun H."/>
            <person name="Jiao W.-B."/>
            <person name="Krause K."/>
            <person name="Campoy J.A."/>
            <person name="Goel M."/>
            <person name="Folz-Donahue K."/>
            <person name="Kukat C."/>
            <person name="Huettel B."/>
            <person name="Schneeberger K."/>
        </authorList>
    </citation>
    <scope>NUCLEOTIDE SEQUENCE [LARGE SCALE GENOMIC DNA]</scope>
    <source>
        <strain evidence="1">SolTubOtavaFocal</strain>
        <tissue evidence="1">Leaves</tissue>
    </source>
</reference>
<accession>A0ABQ7W559</accession>
<evidence type="ECO:0000313" key="1">
    <source>
        <dbReference type="EMBL" id="KAH0775854.1"/>
    </source>
</evidence>
<gene>
    <name evidence="1" type="ORF">KY290_007265</name>
</gene>